<gene>
    <name evidence="1" type="ORF">DM82_1139</name>
</gene>
<dbReference type="InterPro" id="IPR021146">
    <property type="entry name" value="Phage_gp6-like_head-tail"/>
</dbReference>
<evidence type="ECO:0000313" key="2">
    <source>
        <dbReference type="Proteomes" id="UP000029424"/>
    </source>
</evidence>
<dbReference type="EMBL" id="CP008726">
    <property type="protein sequence ID" value="AIO66208.1"/>
    <property type="molecule type" value="Genomic_DNA"/>
</dbReference>
<dbReference type="Gene3D" id="1.10.3230.30">
    <property type="entry name" value="Phage gp6-like head-tail connector protein"/>
    <property type="match status" value="1"/>
</dbReference>
<sequence>MEGQTPIVSLELALAHLREEEGVADDLIGLYINAATQSASDYIDRKIYANDEEMQAAIAEQTAGDDPVVANDVICTAILLTIGKLYAYREDVVAGTSASVMELPSGAKALLFPYRTGLGV</sequence>
<name>A0AAI8B5T2_9BURK</name>
<dbReference type="InterPro" id="IPR006450">
    <property type="entry name" value="Phage_HK97_gp6-like"/>
</dbReference>
<reference evidence="1 2" key="1">
    <citation type="submission" date="2014-06" db="EMBL/GenBank/DDBJ databases">
        <authorList>
            <person name="Bishop-Lilly K.A."/>
            <person name="Broomall S.M."/>
            <person name="Chain P.S."/>
            <person name="Chertkov O."/>
            <person name="Coyne S.R."/>
            <person name="Daligault H.E."/>
            <person name="Davenport K.W."/>
            <person name="Erkkila T."/>
            <person name="Frey K.G."/>
            <person name="Gibbons H.S."/>
            <person name="Gu W."/>
            <person name="Jaissle J."/>
            <person name="Johnson S.L."/>
            <person name="Koroleva G.I."/>
            <person name="Ladner J.T."/>
            <person name="Lo C.-C."/>
            <person name="Minogue T.D."/>
            <person name="Munk C."/>
            <person name="Palacios G.F."/>
            <person name="Redden C.L."/>
            <person name="Rosenzweig C.N."/>
            <person name="Scholz M.B."/>
            <person name="Teshima H."/>
            <person name="Xu Y."/>
        </authorList>
    </citation>
    <scope>NUCLEOTIDE SEQUENCE [LARGE SCALE GENOMIC DNA]</scope>
    <source>
        <strain evidence="1 2">EO147</strain>
    </source>
</reference>
<dbReference type="NCBIfam" id="TIGR01560">
    <property type="entry name" value="put_DNA_pack"/>
    <property type="match status" value="1"/>
</dbReference>
<dbReference type="CDD" id="cd08054">
    <property type="entry name" value="gp6"/>
    <property type="match status" value="1"/>
</dbReference>
<proteinExistence type="predicted"/>
<evidence type="ECO:0000313" key="1">
    <source>
        <dbReference type="EMBL" id="AIO66208.1"/>
    </source>
</evidence>
<dbReference type="AlphaFoldDB" id="A0AAI8B5T2"/>
<dbReference type="Proteomes" id="UP000029424">
    <property type="component" value="Chromosome 1"/>
</dbReference>
<dbReference type="KEGG" id="bok:DM82_1139"/>
<dbReference type="RefSeq" id="WP_010109995.1">
    <property type="nucleotide sequence ID" value="NZ_CP008726.1"/>
</dbReference>
<protein>
    <submittedName>
        <fullName evidence="1">Phage gp6-like head-tail connector family protein</fullName>
    </submittedName>
</protein>
<accession>A0AAI8B5T2</accession>
<dbReference type="Pfam" id="PF05135">
    <property type="entry name" value="Phage_connect_1"/>
    <property type="match status" value="1"/>
</dbReference>
<organism evidence="1 2">
    <name type="scientific">Burkholderia oklahomensis</name>
    <dbReference type="NCBI Taxonomy" id="342113"/>
    <lineage>
        <taxon>Bacteria</taxon>
        <taxon>Pseudomonadati</taxon>
        <taxon>Pseudomonadota</taxon>
        <taxon>Betaproteobacteria</taxon>
        <taxon>Burkholderiales</taxon>
        <taxon>Burkholderiaceae</taxon>
        <taxon>Burkholderia</taxon>
        <taxon>pseudomallei group</taxon>
    </lineage>
</organism>
<keyword evidence="2" id="KW-1185">Reference proteome</keyword>